<dbReference type="PIRSF" id="PIRSF000429">
    <property type="entry name" value="Ac-CoA_Ac_transf"/>
    <property type="match status" value="1"/>
</dbReference>
<dbReference type="SUPFAM" id="SSF53901">
    <property type="entry name" value="Thiolase-like"/>
    <property type="match status" value="2"/>
</dbReference>
<evidence type="ECO:0000259" key="1">
    <source>
        <dbReference type="Pfam" id="PF22691"/>
    </source>
</evidence>
<dbReference type="InterPro" id="IPR002155">
    <property type="entry name" value="Thiolase"/>
</dbReference>
<dbReference type="Gene3D" id="3.40.47.10">
    <property type="match status" value="1"/>
</dbReference>
<dbReference type="PANTHER" id="PTHR42870">
    <property type="entry name" value="ACETYL-COA C-ACETYLTRANSFERASE"/>
    <property type="match status" value="1"/>
</dbReference>
<dbReference type="Proteomes" id="UP001428817">
    <property type="component" value="Unassembled WGS sequence"/>
</dbReference>
<name>A0ABP9QRG3_9PSEU</name>
<reference evidence="3" key="1">
    <citation type="journal article" date="2019" name="Int. J. Syst. Evol. Microbiol.">
        <title>The Global Catalogue of Microorganisms (GCM) 10K type strain sequencing project: providing services to taxonomists for standard genome sequencing and annotation.</title>
        <authorList>
            <consortium name="The Broad Institute Genomics Platform"/>
            <consortium name="The Broad Institute Genome Sequencing Center for Infectious Disease"/>
            <person name="Wu L."/>
            <person name="Ma J."/>
        </authorList>
    </citation>
    <scope>NUCLEOTIDE SEQUENCE [LARGE SCALE GENOMIC DNA]</scope>
    <source>
        <strain evidence="3">JCM 18303</strain>
    </source>
</reference>
<organism evidence="2 3">
    <name type="scientific">Pseudonocardia eucalypti</name>
    <dbReference type="NCBI Taxonomy" id="648755"/>
    <lineage>
        <taxon>Bacteria</taxon>
        <taxon>Bacillati</taxon>
        <taxon>Actinomycetota</taxon>
        <taxon>Actinomycetes</taxon>
        <taxon>Pseudonocardiales</taxon>
        <taxon>Pseudonocardiaceae</taxon>
        <taxon>Pseudonocardia</taxon>
    </lineage>
</organism>
<dbReference type="PANTHER" id="PTHR42870:SF1">
    <property type="entry name" value="NON-SPECIFIC LIPID-TRANSFER PROTEIN-LIKE 2"/>
    <property type="match status" value="1"/>
</dbReference>
<dbReference type="InterPro" id="IPR016039">
    <property type="entry name" value="Thiolase-like"/>
</dbReference>
<comment type="caution">
    <text evidence="2">The sequence shown here is derived from an EMBL/GenBank/DDBJ whole genome shotgun (WGS) entry which is preliminary data.</text>
</comment>
<dbReference type="InterPro" id="IPR055140">
    <property type="entry name" value="Thiolase_C_2"/>
</dbReference>
<gene>
    <name evidence="2" type="ORF">GCM10023321_56480</name>
</gene>
<proteinExistence type="predicted"/>
<feature type="domain" description="Thiolase C-terminal" evidence="1">
    <location>
        <begin position="270"/>
        <end position="377"/>
    </location>
</feature>
<sequence length="395" mass="41009">MGAGRSVVNHPLRGATAVVGIGQTPMYKRGTSPDPEMKLCLRAIAEACADAGLSTADIDGFVSYGADKNDPPKLAPALGVRELRFSALNWTHGGGIPGALGLAAAAIVTGQAEVVVVYRAIAESAGQRLRVAVAQDDTAAQYLVNGIDGPAQICAMRAQRLIEAGGVPRETLRAMALASYFHAQRNPHAVAFDKPLDVATYEASRWISEPFHLFDCSRESDAAVAVVLVSAERARDLAQPPAYLLSAPTGATAGGAGLEESHTPYGSANFAGVARRLWAESGYRPEDVDVVQVYENMTGMGVAALIDHGFCTPETAGEVLTFDNLIAPGGGLPVNTSGGNLAEGFIHGMSLVTEAVRQIRGTSCNQVPGAGLSLMTGGPGDPLVSSALFATEDRR</sequence>
<dbReference type="Pfam" id="PF22691">
    <property type="entry name" value="Thiolase_C_1"/>
    <property type="match status" value="1"/>
</dbReference>
<evidence type="ECO:0000313" key="3">
    <source>
        <dbReference type="Proteomes" id="UP001428817"/>
    </source>
</evidence>
<dbReference type="CDD" id="cd00829">
    <property type="entry name" value="SCP-x_thiolase"/>
    <property type="match status" value="1"/>
</dbReference>
<protein>
    <submittedName>
        <fullName evidence="2">Lipid-transfer protein</fullName>
    </submittedName>
</protein>
<dbReference type="EMBL" id="BAABJP010000031">
    <property type="protein sequence ID" value="GAA5165886.1"/>
    <property type="molecule type" value="Genomic_DNA"/>
</dbReference>
<accession>A0ABP9QRG3</accession>
<evidence type="ECO:0000313" key="2">
    <source>
        <dbReference type="EMBL" id="GAA5165886.1"/>
    </source>
</evidence>
<keyword evidence="3" id="KW-1185">Reference proteome</keyword>